<name>A0AA48KL10_9RHOB</name>
<evidence type="ECO:0000313" key="1">
    <source>
        <dbReference type="EMBL" id="BDW86428.1"/>
    </source>
</evidence>
<reference evidence="1 2" key="1">
    <citation type="submission" date="2023-01" db="EMBL/GenBank/DDBJ databases">
        <title>Complete genome sequence of Roseicyclus marinus strain Dej080120_10.</title>
        <authorList>
            <person name="Ueki S."/>
            <person name="Maruyama F."/>
        </authorList>
    </citation>
    <scope>NUCLEOTIDE SEQUENCE [LARGE SCALE GENOMIC DNA]</scope>
    <source>
        <strain evidence="1 2">Dej080120_10</strain>
    </source>
</reference>
<dbReference type="AlphaFoldDB" id="A0AA48KL10"/>
<dbReference type="EMBL" id="AP027266">
    <property type="protein sequence ID" value="BDW86428.1"/>
    <property type="molecule type" value="Genomic_DNA"/>
</dbReference>
<sequence>MRVATMSSVQVQEGPVILIGYEYRLQLQAEADLFPEEASFVGQVRSAITAATVVAELSTAAGSVLRVDVRTLEIVLAPAVTASLAPGGVVLDLVRTDLEPDRHLGFVLEIPVALPVTRFAVSGGL</sequence>
<accession>A0AA48KL10</accession>
<proteinExistence type="predicted"/>
<dbReference type="KEGG" id="rmai:MACH21_26050"/>
<organism evidence="1 2">
    <name type="scientific">Roseicyclus marinus</name>
    <dbReference type="NCBI Taxonomy" id="2161673"/>
    <lineage>
        <taxon>Bacteria</taxon>
        <taxon>Pseudomonadati</taxon>
        <taxon>Pseudomonadota</taxon>
        <taxon>Alphaproteobacteria</taxon>
        <taxon>Rhodobacterales</taxon>
        <taxon>Roseobacteraceae</taxon>
        <taxon>Roseicyclus</taxon>
    </lineage>
</organism>
<dbReference type="Proteomes" id="UP001337723">
    <property type="component" value="Chromosome"/>
</dbReference>
<protein>
    <submittedName>
        <fullName evidence="1">Uncharacterized protein</fullName>
    </submittedName>
</protein>
<evidence type="ECO:0000313" key="2">
    <source>
        <dbReference type="Proteomes" id="UP001337723"/>
    </source>
</evidence>
<gene>
    <name evidence="1" type="ORF">MACH21_26050</name>
</gene>
<keyword evidence="2" id="KW-1185">Reference proteome</keyword>